<dbReference type="SMART" id="SM00579">
    <property type="entry name" value="FBD"/>
    <property type="match status" value="1"/>
</dbReference>
<dbReference type="KEGG" id="crb:17886236"/>
<organism evidence="2 3">
    <name type="scientific">Capsella rubella</name>
    <dbReference type="NCBI Taxonomy" id="81985"/>
    <lineage>
        <taxon>Eukaryota</taxon>
        <taxon>Viridiplantae</taxon>
        <taxon>Streptophyta</taxon>
        <taxon>Embryophyta</taxon>
        <taxon>Tracheophyta</taxon>
        <taxon>Spermatophyta</taxon>
        <taxon>Magnoliopsida</taxon>
        <taxon>eudicotyledons</taxon>
        <taxon>Gunneridae</taxon>
        <taxon>Pentapetalae</taxon>
        <taxon>rosids</taxon>
        <taxon>malvids</taxon>
        <taxon>Brassicales</taxon>
        <taxon>Brassicaceae</taxon>
        <taxon>Camelineae</taxon>
        <taxon>Capsella</taxon>
    </lineage>
</organism>
<evidence type="ECO:0000313" key="2">
    <source>
        <dbReference type="EMBL" id="EOA23792.1"/>
    </source>
</evidence>
<dbReference type="InterPro" id="IPR053781">
    <property type="entry name" value="F-box_AtFBL13-like"/>
</dbReference>
<keyword evidence="3" id="KW-1185">Reference proteome</keyword>
<dbReference type="EMBL" id="KB870809">
    <property type="protein sequence ID" value="EOA23792.1"/>
    <property type="molecule type" value="Genomic_DNA"/>
</dbReference>
<dbReference type="Proteomes" id="UP000029121">
    <property type="component" value="Unassembled WGS sequence"/>
</dbReference>
<dbReference type="Gene3D" id="1.20.1280.50">
    <property type="match status" value="1"/>
</dbReference>
<gene>
    <name evidence="2" type="ORF">CARUB_v10017006mg</name>
</gene>
<evidence type="ECO:0000313" key="3">
    <source>
        <dbReference type="Proteomes" id="UP000029121"/>
    </source>
</evidence>
<dbReference type="PANTHER" id="PTHR31293:SF12">
    <property type="entry name" value="RNI-LIKE SUPERFAMILY PROTEIN"/>
    <property type="match status" value="1"/>
</dbReference>
<dbReference type="Pfam" id="PF00646">
    <property type="entry name" value="F-box"/>
    <property type="match status" value="1"/>
</dbReference>
<dbReference type="PANTHER" id="PTHR31293">
    <property type="entry name" value="RNI-LIKE SUPERFAMILY PROTEIN"/>
    <property type="match status" value="1"/>
</dbReference>
<dbReference type="PROSITE" id="PS50181">
    <property type="entry name" value="FBOX"/>
    <property type="match status" value="1"/>
</dbReference>
<dbReference type="InterPro" id="IPR006566">
    <property type="entry name" value="FBD"/>
</dbReference>
<dbReference type="AlphaFoldDB" id="R0FMT3"/>
<dbReference type="SUPFAM" id="SSF81383">
    <property type="entry name" value="F-box domain"/>
    <property type="match status" value="1"/>
</dbReference>
<reference evidence="3" key="1">
    <citation type="journal article" date="2013" name="Nat. Genet.">
        <title>The Capsella rubella genome and the genomic consequences of rapid mating system evolution.</title>
        <authorList>
            <person name="Slotte T."/>
            <person name="Hazzouri K.M."/>
            <person name="Agren J.A."/>
            <person name="Koenig D."/>
            <person name="Maumus F."/>
            <person name="Guo Y.L."/>
            <person name="Steige K."/>
            <person name="Platts A.E."/>
            <person name="Escobar J.S."/>
            <person name="Newman L.K."/>
            <person name="Wang W."/>
            <person name="Mandakova T."/>
            <person name="Vello E."/>
            <person name="Smith L.M."/>
            <person name="Henz S.R."/>
            <person name="Steffen J."/>
            <person name="Takuno S."/>
            <person name="Brandvain Y."/>
            <person name="Coop G."/>
            <person name="Andolfatto P."/>
            <person name="Hu T.T."/>
            <person name="Blanchette M."/>
            <person name="Clark R.M."/>
            <person name="Quesneville H."/>
            <person name="Nordborg M."/>
            <person name="Gaut B.S."/>
            <person name="Lysak M.A."/>
            <person name="Jenkins J."/>
            <person name="Grimwood J."/>
            <person name="Chapman J."/>
            <person name="Prochnik S."/>
            <person name="Shu S."/>
            <person name="Rokhsar D."/>
            <person name="Schmutz J."/>
            <person name="Weigel D."/>
            <person name="Wright S.I."/>
        </authorList>
    </citation>
    <scope>NUCLEOTIDE SEQUENCE [LARGE SCALE GENOMIC DNA]</scope>
    <source>
        <strain evidence="3">cv. Monte Gargano</strain>
    </source>
</reference>
<proteinExistence type="predicted"/>
<feature type="domain" description="F-box" evidence="1">
    <location>
        <begin position="68"/>
        <end position="105"/>
    </location>
</feature>
<dbReference type="CDD" id="cd22160">
    <property type="entry name" value="F-box_AtFBL13-like"/>
    <property type="match status" value="1"/>
</dbReference>
<name>R0FMT3_9BRAS</name>
<dbReference type="SUPFAM" id="SSF52047">
    <property type="entry name" value="RNI-like"/>
    <property type="match status" value="1"/>
</dbReference>
<accession>R0FMT3</accession>
<sequence length="528" mass="59279">MLTGLTGLNRQILNCSSSPLTLSRSFSTSYPKTCEFCEGSIVSKSSISPGFENPNLMEAYKKAKPSCGDTISNLPDDLLCRILSSLSTKEAALTSILSKRWSNLLLSIPILDLDDSVLLNPQKGRRKNVFFKAFVDRLLSLRVETSSPVQRVSLKCRQGGVEPDRILKWILTIVRDLGVLDLSLRVDCGIFHLPFQVFRSKTLVNLRIGTMIRLSQFPSDVISPTLNSLVLDLVEFRVEDKVRFKQILSAFPSLQNLRIHESTKWKFWNGSASSTGTLKSLTYRCDDDCSAPKPCVSFDSPSLVYLEYSDMVADKYENLKLDSLVEARIDLHMTAFQIMRKPNHIGFVSGDVTTLFNGIRNVKILCLSPDALEAIYYRGERLPVFNNLISLSLGSDKPHGSPFIFWKKLPSLLNNSPNLETLTIKGLVHYVAEGWDNLSPMSRLCFSWDDVSASMSSSAVKVLEITRYNGSCQEVKQIMHFMGKLSRLQMVRVHHKAVDEGEKSRLMRGILLLSEASKCEIQVMKETV</sequence>
<dbReference type="InterPro" id="IPR001810">
    <property type="entry name" value="F-box_dom"/>
</dbReference>
<dbReference type="OrthoDB" id="1069231at2759"/>
<dbReference type="InterPro" id="IPR036047">
    <property type="entry name" value="F-box-like_dom_sf"/>
</dbReference>
<protein>
    <recommendedName>
        <fullName evidence="1">F-box domain-containing protein</fullName>
    </recommendedName>
</protein>
<dbReference type="InterPro" id="IPR055294">
    <property type="entry name" value="FBL60-like"/>
</dbReference>
<evidence type="ECO:0000259" key="1">
    <source>
        <dbReference type="PROSITE" id="PS50181"/>
    </source>
</evidence>